<protein>
    <recommendedName>
        <fullName evidence="4">Peptidase</fullName>
    </recommendedName>
</protein>
<dbReference type="EMBL" id="JANFWR010000007">
    <property type="protein sequence ID" value="MCW0398804.1"/>
    <property type="molecule type" value="Genomic_DNA"/>
</dbReference>
<comment type="caution">
    <text evidence="2">The sequence shown here is derived from an EMBL/GenBank/DDBJ whole genome shotgun (WGS) entry which is preliminary data.</text>
</comment>
<evidence type="ECO:0000313" key="2">
    <source>
        <dbReference type="EMBL" id="MCW0398804.1"/>
    </source>
</evidence>
<reference evidence="2 3" key="1">
    <citation type="submission" date="2022-06" db="EMBL/GenBank/DDBJ databases">
        <title>Dynamics of rice microbiomes reveals core vertical transmitted seed endophytes.</title>
        <authorList>
            <person name="Liao K."/>
            <person name="Zhang X."/>
        </authorList>
    </citation>
    <scope>NUCLEOTIDE SEQUENCE [LARGE SCALE GENOMIC DNA]</scope>
    <source>
        <strain evidence="2 3">YT10-10-1</strain>
    </source>
</reference>
<accession>A0ABT3DU31</accession>
<proteinExistence type="predicted"/>
<keyword evidence="3" id="KW-1185">Reference proteome</keyword>
<feature type="chain" id="PRO_5047451249" description="Peptidase" evidence="1">
    <location>
        <begin position="43"/>
        <end position="79"/>
    </location>
</feature>
<keyword evidence="1" id="KW-0732">Signal</keyword>
<sequence length="79" mass="7950">MLSPHDAILYTVRPACCQVVTVNPMRMLLLSASLFMGGAAQAANDALAGDAGGDADALERHALPANSDPAEACGPAMPG</sequence>
<name>A0ABT3DU31_9XANT</name>
<dbReference type="Proteomes" id="UP001320843">
    <property type="component" value="Unassembled WGS sequence"/>
</dbReference>
<evidence type="ECO:0008006" key="4">
    <source>
        <dbReference type="Google" id="ProtNLM"/>
    </source>
</evidence>
<evidence type="ECO:0000313" key="3">
    <source>
        <dbReference type="Proteomes" id="UP001320843"/>
    </source>
</evidence>
<feature type="signal peptide" evidence="1">
    <location>
        <begin position="1"/>
        <end position="42"/>
    </location>
</feature>
<gene>
    <name evidence="2" type="ORF">NB700_001360</name>
</gene>
<organism evidence="2 3">
    <name type="scientific">Xanthomonas sacchari</name>
    <dbReference type="NCBI Taxonomy" id="56458"/>
    <lineage>
        <taxon>Bacteria</taxon>
        <taxon>Pseudomonadati</taxon>
        <taxon>Pseudomonadota</taxon>
        <taxon>Gammaproteobacteria</taxon>
        <taxon>Lysobacterales</taxon>
        <taxon>Lysobacteraceae</taxon>
        <taxon>Xanthomonas</taxon>
    </lineage>
</organism>
<evidence type="ECO:0000256" key="1">
    <source>
        <dbReference type="SAM" id="SignalP"/>
    </source>
</evidence>
<dbReference type="RefSeq" id="WP_394686960.1">
    <property type="nucleotide sequence ID" value="NZ_CP099530.1"/>
</dbReference>